<keyword evidence="6 15" id="KW-0347">Helicase</keyword>
<evidence type="ECO:0000259" key="17">
    <source>
        <dbReference type="PROSITE" id="PS51198"/>
    </source>
</evidence>
<evidence type="ECO:0000256" key="1">
    <source>
        <dbReference type="ARBA" id="ARBA00022722"/>
    </source>
</evidence>
<feature type="binding site" evidence="15">
    <location>
        <position position="998"/>
    </location>
    <ligand>
        <name>Mg(2+)</name>
        <dbReference type="ChEBI" id="CHEBI:18420"/>
    </ligand>
</feature>
<evidence type="ECO:0000256" key="16">
    <source>
        <dbReference type="PROSITE-ProRule" id="PRU00560"/>
    </source>
</evidence>
<dbReference type="NCBIfam" id="TIGR00609">
    <property type="entry name" value="recB"/>
    <property type="match status" value="1"/>
</dbReference>
<keyword evidence="1 15" id="KW-0540">Nuclease</keyword>
<dbReference type="GO" id="GO:0003677">
    <property type="term" value="F:DNA binding"/>
    <property type="evidence" value="ECO:0007669"/>
    <property type="project" value="UniProtKB-UniRule"/>
</dbReference>
<feature type="binding site" evidence="15">
    <location>
        <position position="1132"/>
    </location>
    <ligand>
        <name>Mg(2+)</name>
        <dbReference type="ChEBI" id="CHEBI:18420"/>
    </ligand>
</feature>
<dbReference type="InterPro" id="IPR000212">
    <property type="entry name" value="DNA_helicase_UvrD/REP"/>
</dbReference>
<dbReference type="InterPro" id="IPR027417">
    <property type="entry name" value="P-loop_NTPase"/>
</dbReference>
<protein>
    <recommendedName>
        <fullName evidence="15">RecBCD enzyme subunit RecB</fullName>
        <ecNumber evidence="15">3.1.11.5</ecNumber>
        <ecNumber evidence="15">5.6.2.4</ecNumber>
    </recommendedName>
    <alternativeName>
        <fullName evidence="15">DNA 3'-5' helicase subunit RecB</fullName>
    </alternativeName>
    <alternativeName>
        <fullName evidence="15">Exonuclease V subunit RecB</fullName>
        <shortName evidence="15">ExoV subunit RecB</shortName>
    </alternativeName>
    <alternativeName>
        <fullName evidence="15">Helicase/nuclease RecBCD subunit RecB</fullName>
    </alternativeName>
</protein>
<evidence type="ECO:0000256" key="4">
    <source>
        <dbReference type="ARBA" id="ARBA00022763"/>
    </source>
</evidence>
<evidence type="ECO:0000256" key="15">
    <source>
        <dbReference type="HAMAP-Rule" id="MF_01485"/>
    </source>
</evidence>
<comment type="miscellaneous">
    <text evidence="15">In the RecBCD complex, RecB has a slow 3'-5' helicase, an exonuclease activity and loads RecA onto ssDNA, RecD has a fast 5'-3' helicase activity, while RecC stimulates the ATPase and processivity of the RecB helicase and contributes to recognition of the Chi site.</text>
</comment>
<comment type="subunit">
    <text evidence="15">Heterotrimer of RecB, RecC and RecD. All subunits contribute to DNA-binding. Interacts with RecA.</text>
</comment>
<evidence type="ECO:0000256" key="7">
    <source>
        <dbReference type="ARBA" id="ARBA00022839"/>
    </source>
</evidence>
<feature type="binding site" evidence="15">
    <location>
        <position position="1119"/>
    </location>
    <ligand>
        <name>Mg(2+)</name>
        <dbReference type="ChEBI" id="CHEBI:18420"/>
    </ligand>
</feature>
<comment type="caution">
    <text evidence="19">The sequence shown here is derived from an EMBL/GenBank/DDBJ whole genome shotgun (WGS) entry which is preliminary data.</text>
</comment>
<dbReference type="EC" id="3.1.11.5" evidence="15"/>
<dbReference type="AlphaFoldDB" id="A0A3D5QDC9"/>
<evidence type="ECO:0000256" key="13">
    <source>
        <dbReference type="ARBA" id="ARBA00034617"/>
    </source>
</evidence>
<dbReference type="PROSITE" id="PS51198">
    <property type="entry name" value="UVRD_HELICASE_ATP_BIND"/>
    <property type="match status" value="1"/>
</dbReference>
<dbReference type="InterPro" id="IPR004586">
    <property type="entry name" value="RecB"/>
</dbReference>
<gene>
    <name evidence="15 19" type="primary">recB</name>
    <name evidence="19" type="ORF">DHM44_08250</name>
</gene>
<dbReference type="GO" id="GO:0005829">
    <property type="term" value="C:cytosol"/>
    <property type="evidence" value="ECO:0007669"/>
    <property type="project" value="TreeGrafter"/>
</dbReference>
<dbReference type="SUPFAM" id="SSF52540">
    <property type="entry name" value="P-loop containing nucleoside triphosphate hydrolases"/>
    <property type="match status" value="1"/>
</dbReference>
<evidence type="ECO:0000256" key="14">
    <source>
        <dbReference type="ARBA" id="ARBA00048988"/>
    </source>
</evidence>
<reference evidence="19 20" key="1">
    <citation type="journal article" date="2018" name="Nat. Biotechnol.">
        <title>A standardized bacterial taxonomy based on genome phylogeny substantially revises the tree of life.</title>
        <authorList>
            <person name="Parks D.H."/>
            <person name="Chuvochina M."/>
            <person name="Waite D.W."/>
            <person name="Rinke C."/>
            <person name="Skarshewski A."/>
            <person name="Chaumeil P.A."/>
            <person name="Hugenholtz P."/>
        </authorList>
    </citation>
    <scope>NUCLEOTIDE SEQUENCE [LARGE SCALE GENOMIC DNA]</scope>
    <source>
        <strain evidence="19">UBA8672</strain>
    </source>
</reference>
<feature type="region of interest" description="DNA-binding and helicase activity, interacts with RecC" evidence="15">
    <location>
        <begin position="1"/>
        <end position="900"/>
    </location>
</feature>
<dbReference type="GO" id="GO:0043138">
    <property type="term" value="F:3'-5' DNA helicase activity"/>
    <property type="evidence" value="ECO:0007669"/>
    <property type="project" value="UniProtKB-UniRule"/>
</dbReference>
<keyword evidence="5 15" id="KW-0378">Hydrolase</keyword>
<dbReference type="GO" id="GO:0008854">
    <property type="term" value="F:exodeoxyribonuclease V activity"/>
    <property type="evidence" value="ECO:0007669"/>
    <property type="project" value="UniProtKB-EC"/>
</dbReference>
<dbReference type="HAMAP" id="MF_01485">
    <property type="entry name" value="RecB"/>
    <property type="match status" value="1"/>
</dbReference>
<dbReference type="InterPro" id="IPR014017">
    <property type="entry name" value="DNA_helicase_UvrD-like_C"/>
</dbReference>
<feature type="active site" description="For nuclease activity" evidence="15">
    <location>
        <position position="1132"/>
    </location>
</feature>
<evidence type="ECO:0000256" key="3">
    <source>
        <dbReference type="ARBA" id="ARBA00022741"/>
    </source>
</evidence>
<comment type="catalytic activity">
    <reaction evidence="13 15">
        <text>Couples ATP hydrolysis with the unwinding of duplex DNA by translocating in the 3'-5' direction.</text>
        <dbReference type="EC" id="5.6.2.4"/>
    </reaction>
</comment>
<accession>A0A3D5QDC9</accession>
<keyword evidence="4 15" id="KW-0227">DNA damage</keyword>
<feature type="binding site" evidence="16">
    <location>
        <begin position="31"/>
        <end position="38"/>
    </location>
    <ligand>
        <name>ATP</name>
        <dbReference type="ChEBI" id="CHEBI:30616"/>
    </ligand>
</feature>
<dbReference type="Proteomes" id="UP000262325">
    <property type="component" value="Unassembled WGS sequence"/>
</dbReference>
<keyword evidence="8 15" id="KW-0067">ATP-binding</keyword>
<keyword evidence="12 15" id="KW-0413">Isomerase</keyword>
<dbReference type="PANTHER" id="PTHR11070">
    <property type="entry name" value="UVRD / RECB / PCRA DNA HELICASE FAMILY MEMBER"/>
    <property type="match status" value="1"/>
</dbReference>
<dbReference type="Gene3D" id="1.10.486.10">
    <property type="entry name" value="PCRA, domain 4"/>
    <property type="match status" value="1"/>
</dbReference>
<dbReference type="InterPro" id="IPR014016">
    <property type="entry name" value="UvrD-like_ATP-bd"/>
</dbReference>
<evidence type="ECO:0000256" key="10">
    <source>
        <dbReference type="ARBA" id="ARBA00023125"/>
    </source>
</evidence>
<dbReference type="EC" id="5.6.2.4" evidence="15"/>
<evidence type="ECO:0000256" key="8">
    <source>
        <dbReference type="ARBA" id="ARBA00022840"/>
    </source>
</evidence>
<evidence type="ECO:0000256" key="2">
    <source>
        <dbReference type="ARBA" id="ARBA00022723"/>
    </source>
</evidence>
<comment type="function">
    <text evidence="15">A helicase/nuclease that prepares dsDNA breaks (DSB) for recombinational DNA repair. Binds to DSBs and unwinds DNA via a highly rapid and processive ATP-dependent bidirectional helicase activity. Unwinds dsDNA until it encounters a Chi (crossover hotspot instigator) sequence from the 3' direction. Cuts ssDNA a few nucleotides 3' to the Chi site. The properties and activities of the enzyme are changed at Chi. The Chi-altered holoenzyme produces a long 3'-ssDNA overhang and facilitates RecA-binding to the ssDNA for homologous DNA recombination and repair. Holoenzyme degrades any linearized DNA that is unable to undergo homologous recombination. In the holoenzyme this subunit contributes ATPase, 3'-5' helicase, exonuclease activity and loads RecA onto ssDNA.</text>
</comment>
<dbReference type="PANTHER" id="PTHR11070:SF23">
    <property type="entry name" value="RECBCD ENZYME SUBUNIT RECB"/>
    <property type="match status" value="1"/>
</dbReference>
<comment type="domain">
    <text evidence="15">The C-terminal domain has nuclease activity and interacts with RecD. It interacts with RecA, facilitating its loading onto ssDNA.</text>
</comment>
<dbReference type="Gene3D" id="3.90.320.10">
    <property type="match status" value="1"/>
</dbReference>
<comment type="catalytic activity">
    <reaction evidence="15">
        <text>Exonucleolytic cleavage (in the presence of ATP) in either 5'- to 3'- or 3'- to 5'-direction to yield 5'-phosphooligonucleotides.</text>
        <dbReference type="EC" id="3.1.11.5"/>
    </reaction>
</comment>
<dbReference type="InterPro" id="IPR011604">
    <property type="entry name" value="PDDEXK-like_dom_sf"/>
</dbReference>
<evidence type="ECO:0000313" key="20">
    <source>
        <dbReference type="Proteomes" id="UP000262325"/>
    </source>
</evidence>
<feature type="domain" description="UvrD-like helicase C-terminal" evidence="18">
    <location>
        <begin position="504"/>
        <end position="772"/>
    </location>
</feature>
<dbReference type="GO" id="GO:0009338">
    <property type="term" value="C:exodeoxyribonuclease V complex"/>
    <property type="evidence" value="ECO:0007669"/>
    <property type="project" value="TreeGrafter"/>
</dbReference>
<keyword evidence="11 15" id="KW-0234">DNA repair</keyword>
<dbReference type="Pfam" id="PF00580">
    <property type="entry name" value="UvrD-helicase"/>
    <property type="match status" value="1"/>
</dbReference>
<dbReference type="CDD" id="cd22352">
    <property type="entry name" value="RecB_C-like"/>
    <property type="match status" value="1"/>
</dbReference>
<dbReference type="GO" id="GO:0005524">
    <property type="term" value="F:ATP binding"/>
    <property type="evidence" value="ECO:0007669"/>
    <property type="project" value="UniProtKB-UniRule"/>
</dbReference>
<comment type="catalytic activity">
    <reaction evidence="14 15">
        <text>ATP + H2O = ADP + phosphate + H(+)</text>
        <dbReference type="Rhea" id="RHEA:13065"/>
        <dbReference type="ChEBI" id="CHEBI:15377"/>
        <dbReference type="ChEBI" id="CHEBI:15378"/>
        <dbReference type="ChEBI" id="CHEBI:30616"/>
        <dbReference type="ChEBI" id="CHEBI:43474"/>
        <dbReference type="ChEBI" id="CHEBI:456216"/>
        <dbReference type="EC" id="5.6.2.4"/>
    </reaction>
</comment>
<comment type="domain">
    <text evidence="15">The N-terminal DNA-binding domain is a ssDNA-dependent ATPase and has ATP-dependent 3'-5' helicase function. This domain interacts with RecC.</text>
</comment>
<dbReference type="PROSITE" id="PS51217">
    <property type="entry name" value="UVRD_HELICASE_CTER"/>
    <property type="match status" value="1"/>
</dbReference>
<feature type="domain" description="UvrD-like helicase ATP-binding" evidence="17">
    <location>
        <begin position="10"/>
        <end position="472"/>
    </location>
</feature>
<evidence type="ECO:0000256" key="5">
    <source>
        <dbReference type="ARBA" id="ARBA00022801"/>
    </source>
</evidence>
<evidence type="ECO:0000259" key="18">
    <source>
        <dbReference type="PROSITE" id="PS51217"/>
    </source>
</evidence>
<dbReference type="GO" id="GO:0000287">
    <property type="term" value="F:magnesium ion binding"/>
    <property type="evidence" value="ECO:0007669"/>
    <property type="project" value="UniProtKB-UniRule"/>
</dbReference>
<dbReference type="Pfam" id="PF13361">
    <property type="entry name" value="UvrD_C"/>
    <property type="match status" value="1"/>
</dbReference>
<dbReference type="GO" id="GO:0000724">
    <property type="term" value="P:double-strand break repair via homologous recombination"/>
    <property type="evidence" value="ECO:0007669"/>
    <property type="project" value="UniProtKB-UniRule"/>
</dbReference>
<comment type="cofactor">
    <cofactor evidence="15">
        <name>Mg(2+)</name>
        <dbReference type="ChEBI" id="CHEBI:18420"/>
    </cofactor>
    <text evidence="15">Binds 1 Mg(2+) ion per subunit.</text>
</comment>
<evidence type="ECO:0000256" key="12">
    <source>
        <dbReference type="ARBA" id="ARBA00023235"/>
    </source>
</evidence>
<evidence type="ECO:0000256" key="11">
    <source>
        <dbReference type="ARBA" id="ARBA00023204"/>
    </source>
</evidence>
<comment type="similarity">
    <text evidence="15">Belongs to the helicase family. UvrD subfamily.</text>
</comment>
<dbReference type="Gene3D" id="3.40.50.300">
    <property type="entry name" value="P-loop containing nucleotide triphosphate hydrolases"/>
    <property type="match status" value="2"/>
</dbReference>
<proteinExistence type="inferred from homology"/>
<evidence type="ECO:0000256" key="9">
    <source>
        <dbReference type="ARBA" id="ARBA00022842"/>
    </source>
</evidence>
<keyword evidence="10 15" id="KW-0238">DNA-binding</keyword>
<feature type="region of interest" description="Nuclease activity, interacts with RecD and RecA" evidence="15">
    <location>
        <begin position="940"/>
        <end position="1240"/>
    </location>
</feature>
<dbReference type="InterPro" id="IPR011335">
    <property type="entry name" value="Restrct_endonuc-II-like"/>
</dbReference>
<organism evidence="19 20">
    <name type="scientific">Flexistipes sinusarabici</name>
    <dbReference type="NCBI Taxonomy" id="2352"/>
    <lineage>
        <taxon>Bacteria</taxon>
        <taxon>Pseudomonadati</taxon>
        <taxon>Deferribacterota</taxon>
        <taxon>Deferribacteres</taxon>
        <taxon>Deferribacterales</taxon>
        <taxon>Flexistipitaceae</taxon>
        <taxon>Flexistipes</taxon>
    </lineage>
</organism>
<sequence length="1240" mass="142899">MCLCCKRSRSLGHNYFNIQECPIEGSNLIEASAGTGKTYSIASLFLKALLEKRVKSVKNILVLTFTKAATAEIKLRIYENLLTAKRMLEETSENVREHLFEKEPVIRDILKPYLDERSEALKIISNAVKNFDENGIYTIHGFCNLILSEYAFSSGVPFDKNMVTDQSLLVFETIVDYWRKFAFFAPKCVMNKLEKLEFSDLISLYKIKESNPHIRINQQEENMTGISNTVENCYNSAEEIHGELAERLKYTDTTSFLGLIPFEKLKGNIYQKSSIEAKAEKFLNFISADQPLYAKDILDDSIIIYFTAGKITLSLKKNNKIDEMPEIFKIIEHFYDIYLQYMQAADGWLTGFKKNMIDFVHKRLNAYKSARGILYFNDQLSILHDALSETGDHFKDRIADEYQLVFVDEFQDTDPLQYEIIKKLFIDKSAVFFIGDPKQSIYSFRGADIYSYIKAKENVESGYTMKTNFRSESALVYGVNRIFNSRFRRENPFVIENIGYSDVDSENKGETKLIVEGEEYKPLKIWAFETSDGNLINEDEYNEAAALTTAREVARLLKLSAESKAYIKHKDKYEQLKPADFAVLCRKTKEAFIVKKYLDQLGIANIISSSKSIFDSEEAYEIHLLLNCISEPGNLNMIKNFLITDLMGFKPHHVKNMEESEGLGGYSIKLRGYKELLISRGIMHCVNEFLKDEQIISRLIHSPYGKRKIANINQLSEILHKKESENALQLHELINWLSNQRSGNLLKEEEYELRMETDEDALNIMTIHKSKGLQFPVVFAPFLLAGSLMHSFKPFIYHDDDLEMHLQLESDEETQRKYALECLSENLRLAYVALTRAKYRCYTALAKTRNAGTSAFAYLFSDGDIFSKEWKKEFNNKISMENFVTEALDNEAFDFIDILPAKLESADINSDFEPSESAEELSGEEKNLRVREFQNKAPERWRVSSFSSILRKMNPHETFTTFMDDEVFDVSEISEEKREADYSMFSLPGGVNTGNALHDLLEHTDLNTVTESGLNEIVRKTLNLYHIDAKFKNAVCENINNLRGKKLGGEKDFQLKNVPYKDTLREMEFYFPSRSIDSRLIRDVFIRNAGEGETESIIAGSVGEDVSEKIYGFMKGYIDMIFRYNGRYYIIDWKTNYLGSTYEDYREDSLNQAMLKSQYFLQYHIYTVALTLHLNSKMENFDYERHFGGVYYLFLRGIDAGENSRNGIFFHKPAQSVIAGLIESFQIEPVFSNGGTSGNP</sequence>
<evidence type="ECO:0000313" key="19">
    <source>
        <dbReference type="EMBL" id="HCW93660.1"/>
    </source>
</evidence>
<dbReference type="GO" id="GO:0016887">
    <property type="term" value="F:ATP hydrolysis activity"/>
    <property type="evidence" value="ECO:0007669"/>
    <property type="project" value="RHEA"/>
</dbReference>
<dbReference type="SUPFAM" id="SSF52980">
    <property type="entry name" value="Restriction endonuclease-like"/>
    <property type="match status" value="1"/>
</dbReference>
<dbReference type="EMBL" id="DPPF01000168">
    <property type="protein sequence ID" value="HCW93660.1"/>
    <property type="molecule type" value="Genomic_DNA"/>
</dbReference>
<keyword evidence="9 15" id="KW-0460">Magnesium</keyword>
<keyword evidence="2 15" id="KW-0479">Metal-binding</keyword>
<name>A0A3D5QDC9_FLESI</name>
<keyword evidence="3 15" id="KW-0547">Nucleotide-binding</keyword>
<keyword evidence="7 15" id="KW-0269">Exonuclease</keyword>
<evidence type="ECO:0000256" key="6">
    <source>
        <dbReference type="ARBA" id="ARBA00022806"/>
    </source>
</evidence>
<dbReference type="Gene3D" id="1.10.3170.10">
    <property type="entry name" value="Recbcd, chain B, domain 2"/>
    <property type="match status" value="1"/>
</dbReference>